<dbReference type="EMBL" id="JBBCAQ010000022">
    <property type="protein sequence ID" value="KAK7590227.1"/>
    <property type="molecule type" value="Genomic_DNA"/>
</dbReference>
<accession>A0AAN9TV19</accession>
<gene>
    <name evidence="2" type="ORF">V9T40_001840</name>
    <name evidence="3" type="ORF">V9T40_004500</name>
</gene>
<reference evidence="3 4" key="1">
    <citation type="submission" date="2024-03" db="EMBL/GenBank/DDBJ databases">
        <title>Adaptation during the transition from Ophiocordyceps entomopathogen to insect associate is accompanied by gene loss and intensified selection.</title>
        <authorList>
            <person name="Ward C.M."/>
            <person name="Onetto C.A."/>
            <person name="Borneman A.R."/>
        </authorList>
    </citation>
    <scope>NUCLEOTIDE SEQUENCE [LARGE SCALE GENOMIC DNA]</scope>
    <source>
        <strain evidence="3">AWRI1</strain>
        <tissue evidence="3">Single Adult Female</tissue>
    </source>
</reference>
<dbReference type="Proteomes" id="UP001367676">
    <property type="component" value="Unassembled WGS sequence"/>
</dbReference>
<keyword evidence="4" id="KW-1185">Reference proteome</keyword>
<keyword evidence="1" id="KW-0175">Coiled coil</keyword>
<feature type="coiled-coil region" evidence="1">
    <location>
        <begin position="70"/>
        <end position="114"/>
    </location>
</feature>
<name>A0AAN9TV19_9HEMI</name>
<evidence type="ECO:0000313" key="4">
    <source>
        <dbReference type="Proteomes" id="UP001367676"/>
    </source>
</evidence>
<evidence type="ECO:0000313" key="3">
    <source>
        <dbReference type="EMBL" id="KAK7604227.1"/>
    </source>
</evidence>
<dbReference type="EMBL" id="JBBCAQ010000004">
    <property type="protein sequence ID" value="KAK7604227.1"/>
    <property type="molecule type" value="Genomic_DNA"/>
</dbReference>
<sequence>MDWRSEEVKASDEFESSAESVDTVKLKDSLEYLLSHENLESFSATTLILAEKLIKSKFRLFNKVELIEEHNQKSAEKDRVKKHIEILEARLHLLIEARKKRTEIKEELKEISESIFLVDRENIAEMDLMILLQKLRLNEEKMEEKLKNK</sequence>
<dbReference type="AlphaFoldDB" id="A0AAN9TV19"/>
<organism evidence="3 4">
    <name type="scientific">Parthenolecanium corni</name>
    <dbReference type="NCBI Taxonomy" id="536013"/>
    <lineage>
        <taxon>Eukaryota</taxon>
        <taxon>Metazoa</taxon>
        <taxon>Ecdysozoa</taxon>
        <taxon>Arthropoda</taxon>
        <taxon>Hexapoda</taxon>
        <taxon>Insecta</taxon>
        <taxon>Pterygota</taxon>
        <taxon>Neoptera</taxon>
        <taxon>Paraneoptera</taxon>
        <taxon>Hemiptera</taxon>
        <taxon>Sternorrhyncha</taxon>
        <taxon>Coccoidea</taxon>
        <taxon>Coccidae</taxon>
        <taxon>Parthenolecanium</taxon>
    </lineage>
</organism>
<proteinExistence type="predicted"/>
<evidence type="ECO:0000256" key="1">
    <source>
        <dbReference type="SAM" id="Coils"/>
    </source>
</evidence>
<protein>
    <submittedName>
        <fullName evidence="3">Uncharacterized protein</fullName>
    </submittedName>
</protein>
<evidence type="ECO:0000313" key="2">
    <source>
        <dbReference type="EMBL" id="KAK7590227.1"/>
    </source>
</evidence>
<comment type="caution">
    <text evidence="3">The sequence shown here is derived from an EMBL/GenBank/DDBJ whole genome shotgun (WGS) entry which is preliminary data.</text>
</comment>